<evidence type="ECO:0000313" key="11">
    <source>
        <dbReference type="Proteomes" id="UP001174909"/>
    </source>
</evidence>
<feature type="transmembrane region" description="Helical" evidence="8">
    <location>
        <begin position="6"/>
        <end position="21"/>
    </location>
</feature>
<keyword evidence="3 8" id="KW-0812">Transmembrane</keyword>
<evidence type="ECO:0000256" key="2">
    <source>
        <dbReference type="ARBA" id="ARBA00012944"/>
    </source>
</evidence>
<evidence type="ECO:0000256" key="7">
    <source>
        <dbReference type="SAM" id="MobiDB-lite"/>
    </source>
</evidence>
<evidence type="ECO:0000256" key="5">
    <source>
        <dbReference type="ARBA" id="ARBA00023136"/>
    </source>
</evidence>
<keyword evidence="5 8" id="KW-0472">Membrane</keyword>
<dbReference type="GO" id="GO:0042773">
    <property type="term" value="P:ATP synthesis coupled electron transport"/>
    <property type="evidence" value="ECO:0007669"/>
    <property type="project" value="InterPro"/>
</dbReference>
<dbReference type="InterPro" id="IPR001750">
    <property type="entry name" value="ND/Mrp_TM"/>
</dbReference>
<feature type="transmembrane region" description="Helical" evidence="8">
    <location>
        <begin position="364"/>
        <end position="387"/>
    </location>
</feature>
<comment type="caution">
    <text evidence="10">The sequence shown here is derived from an EMBL/GenBank/DDBJ whole genome shotgun (WGS) entry which is preliminary data.</text>
</comment>
<feature type="transmembrane region" description="Helical" evidence="8">
    <location>
        <begin position="292"/>
        <end position="311"/>
    </location>
</feature>
<sequence>MPEFALTGLAFLVFTLDLFLPERSKEWLAGLSVLGLIGVGAIALLMLPGRNVELYGGLLAVDGFGLFFKVFFLAIGIGIIAIALEYGKARLQHRGEFYGLLLFSILGMNLMAMSRELLTAYIALELLSFSLYVLVAYGLREARSNEAGIKYIIIGALSSAVMLYGLSNIYAALGTTYFSGIAAALSSPATDNPVLWVGLALLIVGLGFKLSAVPFHMWAPDAYEGAPLPVTAYLAIGSKAAAFALTLRLLAEAVAPAGDRWADWQLVIAVLSAVTMLVGNLVALAQSNLKRLMAYSSIGHVGYTLAGIAVLGDDFALAAKAVIFYLVVYAITNLIVFAGLASYYNSTGKDNIADLAGLADRQPFTAAVLAIGLFSLAGLPIFAGFTAKFYLFAAVADGGFLWLAGVAIFSSLVSLYYYLQVLRQIYIEPAAPESGTEGDAAAEHGGGHHDAEPEQDSLPVPMLPRPSITLSATMGVGVLAVIWLGIYPAPLLAVIEFASSAILPMG</sequence>
<proteinExistence type="inferred from homology"/>
<feature type="transmembrane region" description="Helical" evidence="8">
    <location>
        <begin position="66"/>
        <end position="84"/>
    </location>
</feature>
<keyword evidence="11" id="KW-1185">Reference proteome</keyword>
<feature type="transmembrane region" description="Helical" evidence="8">
    <location>
        <begin position="96"/>
        <end position="114"/>
    </location>
</feature>
<reference evidence="10" key="1">
    <citation type="submission" date="2023-03" db="EMBL/GenBank/DDBJ databases">
        <authorList>
            <person name="Steffen K."/>
            <person name="Cardenas P."/>
        </authorList>
    </citation>
    <scope>NUCLEOTIDE SEQUENCE</scope>
</reference>
<feature type="transmembrane region" description="Helical" evidence="8">
    <location>
        <begin position="151"/>
        <end position="173"/>
    </location>
</feature>
<evidence type="ECO:0000313" key="10">
    <source>
        <dbReference type="EMBL" id="CAI8011329.1"/>
    </source>
</evidence>
<evidence type="ECO:0000256" key="3">
    <source>
        <dbReference type="ARBA" id="ARBA00022692"/>
    </source>
</evidence>
<dbReference type="Pfam" id="PF00361">
    <property type="entry name" value="Proton_antipo_M"/>
    <property type="match status" value="1"/>
</dbReference>
<organism evidence="10 11">
    <name type="scientific">Geodia barretti</name>
    <name type="common">Barrett's horny sponge</name>
    <dbReference type="NCBI Taxonomy" id="519541"/>
    <lineage>
        <taxon>Eukaryota</taxon>
        <taxon>Metazoa</taxon>
        <taxon>Porifera</taxon>
        <taxon>Demospongiae</taxon>
        <taxon>Heteroscleromorpha</taxon>
        <taxon>Tetractinellida</taxon>
        <taxon>Astrophorina</taxon>
        <taxon>Geodiidae</taxon>
        <taxon>Geodia</taxon>
    </lineage>
</organism>
<evidence type="ECO:0000259" key="9">
    <source>
        <dbReference type="Pfam" id="PF00361"/>
    </source>
</evidence>
<dbReference type="AlphaFoldDB" id="A0AA35RHN0"/>
<comment type="catalytic activity">
    <reaction evidence="6">
        <text>a ubiquinone + NADH + 5 H(+)(in) = a ubiquinol + NAD(+) + 4 H(+)(out)</text>
        <dbReference type="Rhea" id="RHEA:29091"/>
        <dbReference type="Rhea" id="RHEA-COMP:9565"/>
        <dbReference type="Rhea" id="RHEA-COMP:9566"/>
        <dbReference type="ChEBI" id="CHEBI:15378"/>
        <dbReference type="ChEBI" id="CHEBI:16389"/>
        <dbReference type="ChEBI" id="CHEBI:17976"/>
        <dbReference type="ChEBI" id="CHEBI:57540"/>
        <dbReference type="ChEBI" id="CHEBI:57945"/>
        <dbReference type="EC" id="7.1.1.2"/>
    </reaction>
</comment>
<dbReference type="EMBL" id="CASHTH010001096">
    <property type="protein sequence ID" value="CAI8011329.1"/>
    <property type="molecule type" value="Genomic_DNA"/>
</dbReference>
<gene>
    <name evidence="10" type="ORF">GBAR_LOCUS7328</name>
</gene>
<evidence type="ECO:0000256" key="8">
    <source>
        <dbReference type="SAM" id="Phobius"/>
    </source>
</evidence>
<name>A0AA35RHN0_GEOBA</name>
<feature type="transmembrane region" description="Helical" evidence="8">
    <location>
        <begin position="323"/>
        <end position="344"/>
    </location>
</feature>
<dbReference type="PANTHER" id="PTHR22773">
    <property type="entry name" value="NADH DEHYDROGENASE"/>
    <property type="match status" value="1"/>
</dbReference>
<protein>
    <recommendedName>
        <fullName evidence="2">NADH:ubiquinone reductase (H(+)-translocating)</fullName>
        <ecNumber evidence="2">7.1.1.2</ecNumber>
    </recommendedName>
</protein>
<feature type="region of interest" description="Disordered" evidence="7">
    <location>
        <begin position="434"/>
        <end position="456"/>
    </location>
</feature>
<dbReference type="InterPro" id="IPR010096">
    <property type="entry name" value="NADH-Q_OxRdtase_suN/2"/>
</dbReference>
<accession>A0AA35RHN0</accession>
<feature type="transmembrane region" description="Helical" evidence="8">
    <location>
        <begin position="120"/>
        <end position="139"/>
    </location>
</feature>
<feature type="domain" description="NADH:quinone oxidoreductase/Mrp antiporter transmembrane" evidence="9">
    <location>
        <begin position="114"/>
        <end position="412"/>
    </location>
</feature>
<feature type="transmembrane region" description="Helical" evidence="8">
    <location>
        <begin position="28"/>
        <end position="46"/>
    </location>
</feature>
<dbReference type="GO" id="GO:0016020">
    <property type="term" value="C:membrane"/>
    <property type="evidence" value="ECO:0007669"/>
    <property type="project" value="UniProtKB-SubCell"/>
</dbReference>
<feature type="transmembrane region" description="Helical" evidence="8">
    <location>
        <begin position="230"/>
        <end position="251"/>
    </location>
</feature>
<feature type="transmembrane region" description="Helical" evidence="8">
    <location>
        <begin position="263"/>
        <end position="285"/>
    </location>
</feature>
<feature type="compositionally biased region" description="Basic and acidic residues" evidence="7">
    <location>
        <begin position="441"/>
        <end position="452"/>
    </location>
</feature>
<feature type="transmembrane region" description="Helical" evidence="8">
    <location>
        <begin position="399"/>
        <end position="419"/>
    </location>
</feature>
<dbReference type="Proteomes" id="UP001174909">
    <property type="component" value="Unassembled WGS sequence"/>
</dbReference>
<dbReference type="NCBIfam" id="TIGR01770">
    <property type="entry name" value="NDH_I_N"/>
    <property type="match status" value="1"/>
</dbReference>
<dbReference type="HAMAP" id="MF_00445">
    <property type="entry name" value="NDH1_NuoN_1"/>
    <property type="match status" value="1"/>
</dbReference>
<evidence type="ECO:0000256" key="4">
    <source>
        <dbReference type="ARBA" id="ARBA00022989"/>
    </source>
</evidence>
<feature type="transmembrane region" description="Helical" evidence="8">
    <location>
        <begin position="193"/>
        <end position="218"/>
    </location>
</feature>
<evidence type="ECO:0000256" key="1">
    <source>
        <dbReference type="ARBA" id="ARBA00004141"/>
    </source>
</evidence>
<comment type="subcellular location">
    <subcellularLocation>
        <location evidence="1">Membrane</location>
        <topology evidence="1">Multi-pass membrane protein</topology>
    </subcellularLocation>
</comment>
<feature type="transmembrane region" description="Helical" evidence="8">
    <location>
        <begin position="468"/>
        <end position="487"/>
    </location>
</feature>
<keyword evidence="4 8" id="KW-1133">Transmembrane helix</keyword>
<evidence type="ECO:0000256" key="6">
    <source>
        <dbReference type="ARBA" id="ARBA00049551"/>
    </source>
</evidence>
<dbReference type="GO" id="GO:0008137">
    <property type="term" value="F:NADH dehydrogenase (ubiquinone) activity"/>
    <property type="evidence" value="ECO:0007669"/>
    <property type="project" value="UniProtKB-EC"/>
</dbReference>
<dbReference type="EC" id="7.1.1.2" evidence="2"/>